<protein>
    <submittedName>
        <fullName evidence="1">Uncharacterized protein</fullName>
    </submittedName>
</protein>
<sequence>MSLMLIGALSACTPAMQPRPVTGELTRTQYLLGLFEISPPQGSDWYEMPRAKGFLAYGKKLETNNRTFVASVRVHDTGVKFASESDFLAFVKTARASDTDPDRFEQLLHDEKLDETKPPFCTRFHLKARDKVISRSSGSPSFLEAKGFSCLHPNKQKIVTVEYSERAPSPFQDPILLAEGEHFINSLVIKEAAEKTARIVDTSTGDSVEEPTGWKRLLLRRGSGMPGGGFFFVREIDGVPEPQNNMDDSVRASYGQGRSISFKKVERPVPAGKHRIKLAGRYVFAAPIDNLLRSAAAYRVEGEIEVTLLPAVEYRVRGVLEEFRQEVWLEESATGKRIGEKVVNIAAEDDRIRAMAGASFACCNLHYQDEWISDENLWGLPFIPAGTPIAIREYGRNRIHVLVDGRQMTIGHDYGRKQETKEQLVAKLVVKDDPSKLITSYPPAIQEAIRSGKLLRGMSKQQVILSLGFPRPDLTTSPDSPVWKYSTVDDGDVELIWGTDGLLSELRAEEKELPAKILFTGRQVAESGQR</sequence>
<evidence type="ECO:0000313" key="2">
    <source>
        <dbReference type="Proteomes" id="UP000663444"/>
    </source>
</evidence>
<dbReference type="EMBL" id="CP064781">
    <property type="protein sequence ID" value="QRJ62674.1"/>
    <property type="molecule type" value="Genomic_DNA"/>
</dbReference>
<accession>A0A974PWT5</accession>
<dbReference type="RefSeq" id="WP_203386203.1">
    <property type="nucleotide sequence ID" value="NZ_CP064781.1"/>
</dbReference>
<dbReference type="Proteomes" id="UP000663444">
    <property type="component" value="Chromosome"/>
</dbReference>
<proteinExistence type="predicted"/>
<dbReference type="KEGG" id="ares:IWH25_12955"/>
<gene>
    <name evidence="1" type="ORF">IWH25_12955</name>
</gene>
<keyword evidence="2" id="KW-1185">Reference proteome</keyword>
<organism evidence="1 2">
    <name type="scientific">Azospira restricta</name>
    <dbReference type="NCBI Taxonomy" id="404405"/>
    <lineage>
        <taxon>Bacteria</taxon>
        <taxon>Pseudomonadati</taxon>
        <taxon>Pseudomonadota</taxon>
        <taxon>Betaproteobacteria</taxon>
        <taxon>Rhodocyclales</taxon>
        <taxon>Rhodocyclaceae</taxon>
        <taxon>Azospira</taxon>
    </lineage>
</organism>
<reference evidence="1" key="1">
    <citation type="submission" date="2020-11" db="EMBL/GenBank/DDBJ databases">
        <title>Azospira restricta DSM 18626 genome sequence.</title>
        <authorList>
            <person name="Moe W.M."/>
        </authorList>
    </citation>
    <scope>NUCLEOTIDE SEQUENCE</scope>
    <source>
        <strain evidence="1">DSM 18626</strain>
    </source>
</reference>
<dbReference type="AlphaFoldDB" id="A0A974PWT5"/>
<name>A0A974PWT5_9RHOO</name>
<evidence type="ECO:0000313" key="1">
    <source>
        <dbReference type="EMBL" id="QRJ62674.1"/>
    </source>
</evidence>